<name>A0A7J6FWR7_CANSA</name>
<organism evidence="1 2">
    <name type="scientific">Cannabis sativa</name>
    <name type="common">Hemp</name>
    <name type="synonym">Marijuana</name>
    <dbReference type="NCBI Taxonomy" id="3483"/>
    <lineage>
        <taxon>Eukaryota</taxon>
        <taxon>Viridiplantae</taxon>
        <taxon>Streptophyta</taxon>
        <taxon>Embryophyta</taxon>
        <taxon>Tracheophyta</taxon>
        <taxon>Spermatophyta</taxon>
        <taxon>Magnoliopsida</taxon>
        <taxon>eudicotyledons</taxon>
        <taxon>Gunneridae</taxon>
        <taxon>Pentapetalae</taxon>
        <taxon>rosids</taxon>
        <taxon>fabids</taxon>
        <taxon>Rosales</taxon>
        <taxon>Cannabaceae</taxon>
        <taxon>Cannabis</taxon>
    </lineage>
</organism>
<evidence type="ECO:0000313" key="2">
    <source>
        <dbReference type="Proteomes" id="UP000583929"/>
    </source>
</evidence>
<accession>A0A7J6FWR7</accession>
<sequence>MRSKGIEKREENEIERMRAIPEIVGAWGLDCCCRGLSNSASSNIVVLIQYLSSLGINFLAKIKFKCMAMYVNNPFASLTLLYSHDNTADFGQMYHIFTELSLHLVKEERLGSLTSDKEIIELRIVSLVKLFHVVH</sequence>
<evidence type="ECO:0000313" key="1">
    <source>
        <dbReference type="EMBL" id="KAF4375206.1"/>
    </source>
</evidence>
<comment type="caution">
    <text evidence="1">The sequence shown here is derived from an EMBL/GenBank/DDBJ whole genome shotgun (WGS) entry which is preliminary data.</text>
</comment>
<dbReference type="AlphaFoldDB" id="A0A7J6FWR7"/>
<dbReference type="EMBL" id="JAATIQ010000164">
    <property type="protein sequence ID" value="KAF4375206.1"/>
    <property type="molecule type" value="Genomic_DNA"/>
</dbReference>
<gene>
    <name evidence="1" type="ORF">G4B88_029604</name>
</gene>
<keyword evidence="2" id="KW-1185">Reference proteome</keyword>
<proteinExistence type="predicted"/>
<protein>
    <submittedName>
        <fullName evidence="1">Uncharacterized protein</fullName>
    </submittedName>
</protein>
<reference evidence="1 2" key="1">
    <citation type="journal article" date="2020" name="bioRxiv">
        <title>Sequence and annotation of 42 cannabis genomes reveals extensive copy number variation in cannabinoid synthesis and pathogen resistance genes.</title>
        <authorList>
            <person name="Mckernan K.J."/>
            <person name="Helbert Y."/>
            <person name="Kane L.T."/>
            <person name="Ebling H."/>
            <person name="Zhang L."/>
            <person name="Liu B."/>
            <person name="Eaton Z."/>
            <person name="Mclaughlin S."/>
            <person name="Kingan S."/>
            <person name="Baybayan P."/>
            <person name="Concepcion G."/>
            <person name="Jordan M."/>
            <person name="Riva A."/>
            <person name="Barbazuk W."/>
            <person name="Harkins T."/>
        </authorList>
    </citation>
    <scope>NUCLEOTIDE SEQUENCE [LARGE SCALE GENOMIC DNA]</scope>
    <source>
        <strain evidence="2">cv. Jamaican Lion 4</strain>
        <tissue evidence="1">Leaf</tissue>
    </source>
</reference>
<dbReference type="Proteomes" id="UP000583929">
    <property type="component" value="Unassembled WGS sequence"/>
</dbReference>